<name>A0A5N7BX80_PETAA</name>
<dbReference type="Pfam" id="PF06094">
    <property type="entry name" value="GGACT"/>
    <property type="match status" value="1"/>
</dbReference>
<dbReference type="Gene3D" id="3.10.490.10">
    <property type="entry name" value="Gamma-glutamyl cyclotransferase-like"/>
    <property type="match status" value="1"/>
</dbReference>
<dbReference type="InterPro" id="IPR036568">
    <property type="entry name" value="GGCT-like_sf"/>
</dbReference>
<dbReference type="CDD" id="cd06661">
    <property type="entry name" value="GGCT_like"/>
    <property type="match status" value="1"/>
</dbReference>
<protein>
    <recommendedName>
        <fullName evidence="3">Putative gamma-glutamylcyclotransferase</fullName>
    </recommendedName>
</protein>
<gene>
    <name evidence="6" type="ORF">BDV23DRAFT_196388</name>
</gene>
<dbReference type="Proteomes" id="UP000326877">
    <property type="component" value="Unassembled WGS sequence"/>
</dbReference>
<proteinExistence type="inferred from homology"/>
<dbReference type="PANTHER" id="PTHR31544">
    <property type="entry name" value="AIG2-LIKE PROTEIN D"/>
    <property type="match status" value="1"/>
</dbReference>
<evidence type="ECO:0000256" key="3">
    <source>
        <dbReference type="ARBA" id="ARBA00030602"/>
    </source>
</evidence>
<comment type="similarity">
    <text evidence="1">Belongs to the gamma-glutamylcyclotransferase family.</text>
</comment>
<evidence type="ECO:0000259" key="5">
    <source>
        <dbReference type="Pfam" id="PF06094"/>
    </source>
</evidence>
<dbReference type="InterPro" id="IPR045038">
    <property type="entry name" value="AIG2-like"/>
</dbReference>
<sequence>MSIPLKERTEIKDSPPPPPPPPPPEHPQSKMSPLVLKLKSTSPSQFFQPSTLTPITDSPTGPYFLYGTLADPFLLSEILGLANEPEYRLAFVKGYKCKLWGQYPALLEEPESVVEGIVYHVLTKEHGNKLAAYETGNYRAEPCRIVYTDGYEPAQDSGYTFKFVGNVKDLSDGAFDLGVWLKRVGR</sequence>
<keyword evidence="2" id="KW-0808">Transferase</keyword>
<feature type="domain" description="Gamma-glutamylcyclotransferase AIG2-like" evidence="5">
    <location>
        <begin position="63"/>
        <end position="154"/>
    </location>
</feature>
<dbReference type="OrthoDB" id="3262926at2759"/>
<accession>A0A5N7BX80</accession>
<dbReference type="SUPFAM" id="SSF110857">
    <property type="entry name" value="Gamma-glutamyl cyclotransferase-like"/>
    <property type="match status" value="1"/>
</dbReference>
<dbReference type="GO" id="GO:0016740">
    <property type="term" value="F:transferase activity"/>
    <property type="evidence" value="ECO:0007669"/>
    <property type="project" value="UniProtKB-KW"/>
</dbReference>
<evidence type="ECO:0000313" key="6">
    <source>
        <dbReference type="EMBL" id="KAE8386441.1"/>
    </source>
</evidence>
<dbReference type="EMBL" id="ML735311">
    <property type="protein sequence ID" value="KAE8386441.1"/>
    <property type="molecule type" value="Genomic_DNA"/>
</dbReference>
<dbReference type="AlphaFoldDB" id="A0A5N7BX80"/>
<feature type="compositionally biased region" description="Pro residues" evidence="4">
    <location>
        <begin position="14"/>
        <end position="26"/>
    </location>
</feature>
<dbReference type="InterPro" id="IPR009288">
    <property type="entry name" value="AIG2-like_dom"/>
</dbReference>
<dbReference type="PANTHER" id="PTHR31544:SF4">
    <property type="entry name" value="GAMMA-GLUTAMYLCYCLOTRANSFERASE-RELATED"/>
    <property type="match status" value="1"/>
</dbReference>
<feature type="region of interest" description="Disordered" evidence="4">
    <location>
        <begin position="1"/>
        <end position="34"/>
    </location>
</feature>
<evidence type="ECO:0000256" key="1">
    <source>
        <dbReference type="ARBA" id="ARBA00008861"/>
    </source>
</evidence>
<feature type="compositionally biased region" description="Basic and acidic residues" evidence="4">
    <location>
        <begin position="1"/>
        <end position="13"/>
    </location>
</feature>
<dbReference type="InterPro" id="IPR013024">
    <property type="entry name" value="GGCT-like"/>
</dbReference>
<reference evidence="6" key="1">
    <citation type="submission" date="2019-04" db="EMBL/GenBank/DDBJ databases">
        <title>Friends and foes A comparative genomics studyof 23 Aspergillus species from section Flavi.</title>
        <authorList>
            <consortium name="DOE Joint Genome Institute"/>
            <person name="Kjaerbolling I."/>
            <person name="Vesth T."/>
            <person name="Frisvad J.C."/>
            <person name="Nybo J.L."/>
            <person name="Theobald S."/>
            <person name="Kildgaard S."/>
            <person name="Isbrandt T."/>
            <person name="Kuo A."/>
            <person name="Sato A."/>
            <person name="Lyhne E.K."/>
            <person name="Kogle M.E."/>
            <person name="Wiebenga A."/>
            <person name="Kun R.S."/>
            <person name="Lubbers R.J."/>
            <person name="Makela M.R."/>
            <person name="Barry K."/>
            <person name="Chovatia M."/>
            <person name="Clum A."/>
            <person name="Daum C."/>
            <person name="Haridas S."/>
            <person name="He G."/>
            <person name="LaButti K."/>
            <person name="Lipzen A."/>
            <person name="Mondo S."/>
            <person name="Riley R."/>
            <person name="Salamov A."/>
            <person name="Simmons B.A."/>
            <person name="Magnuson J.K."/>
            <person name="Henrissat B."/>
            <person name="Mortensen U.H."/>
            <person name="Larsen T.O."/>
            <person name="Devries R.P."/>
            <person name="Grigoriev I.V."/>
            <person name="Machida M."/>
            <person name="Baker S.E."/>
            <person name="Andersen M.R."/>
        </authorList>
    </citation>
    <scope>NUCLEOTIDE SEQUENCE [LARGE SCALE GENOMIC DNA]</scope>
    <source>
        <strain evidence="6">IBT 14317</strain>
    </source>
</reference>
<evidence type="ECO:0000256" key="4">
    <source>
        <dbReference type="SAM" id="MobiDB-lite"/>
    </source>
</evidence>
<evidence type="ECO:0000256" key="2">
    <source>
        <dbReference type="ARBA" id="ARBA00022679"/>
    </source>
</evidence>
<organism evidence="6">
    <name type="scientific">Petromyces alliaceus</name>
    <name type="common">Aspergillus alliaceus</name>
    <dbReference type="NCBI Taxonomy" id="209559"/>
    <lineage>
        <taxon>Eukaryota</taxon>
        <taxon>Fungi</taxon>
        <taxon>Dikarya</taxon>
        <taxon>Ascomycota</taxon>
        <taxon>Pezizomycotina</taxon>
        <taxon>Eurotiomycetes</taxon>
        <taxon>Eurotiomycetidae</taxon>
        <taxon>Eurotiales</taxon>
        <taxon>Aspergillaceae</taxon>
        <taxon>Aspergillus</taxon>
        <taxon>Aspergillus subgen. Circumdati</taxon>
    </lineage>
</organism>